<dbReference type="Gene3D" id="3.20.20.370">
    <property type="entry name" value="Glycoside hydrolase/deacetylase"/>
    <property type="match status" value="1"/>
</dbReference>
<dbReference type="Proteomes" id="UP000193920">
    <property type="component" value="Unassembled WGS sequence"/>
</dbReference>
<gene>
    <name evidence="2" type="ORF">LY90DRAFT_507448</name>
</gene>
<dbReference type="STRING" id="1754190.A0A1Y2D5R0"/>
<dbReference type="OrthoDB" id="504708at2759"/>
<keyword evidence="1" id="KW-1133">Transmembrane helix</keyword>
<evidence type="ECO:0000256" key="1">
    <source>
        <dbReference type="SAM" id="Phobius"/>
    </source>
</evidence>
<keyword evidence="1" id="KW-0472">Membrane</keyword>
<evidence type="ECO:0000313" key="2">
    <source>
        <dbReference type="EMBL" id="ORY54638.1"/>
    </source>
</evidence>
<dbReference type="SUPFAM" id="SSF88713">
    <property type="entry name" value="Glycoside hydrolase/deacetylase"/>
    <property type="match status" value="1"/>
</dbReference>
<feature type="transmembrane region" description="Helical" evidence="1">
    <location>
        <begin position="29"/>
        <end position="48"/>
    </location>
</feature>
<sequence>MHKRNRSTTKSENSQTYQLYNYDSLEWSWAHYTIIITLILLFLSNLFGDVITNNDNPYTELSYREKRSVSRNKKYAKKDIDEFLFQECDETKCLLPSCKCPNKDSPNSIPHNKLPQFVLISIDSPITKNIYIMRNKAKNLMNGKLSNIPYTFFVTGDETDYYYVEKLYCENDEISIHTYDKYSNGNVPRDIQSLKLALNNLSNVPNQELKGFRSPQQILSKNIFSNLLDLNVVYDSSLELSLDNGYWPFTLDYGIPFLNNTNLQGQSFSGLWEIPILSIPNAKSQKMSELSESNNDIYFVTYNQLINWMKNPITTDAINLMNKSEYEITEQKPKKELSCKSPNKCKYSSTYFSTCSKCPFQSPSPKEPNPFPLFLNDSECDKQMPEGGCGNGMWECGCVCLNHDNNLDGFCINNDGQCFTPKYYDEENDEYICSDNIISTSEIVNGTRQITVTTFNQNK</sequence>
<reference evidence="2 3" key="1">
    <citation type="submission" date="2016-08" db="EMBL/GenBank/DDBJ databases">
        <title>A Parts List for Fungal Cellulosomes Revealed by Comparative Genomics.</title>
        <authorList>
            <consortium name="DOE Joint Genome Institute"/>
            <person name="Haitjema C.H."/>
            <person name="Gilmore S.P."/>
            <person name="Henske J.K."/>
            <person name="Solomon K.V."/>
            <person name="De Groot R."/>
            <person name="Kuo A."/>
            <person name="Mondo S.J."/>
            <person name="Salamov A.A."/>
            <person name="Labutti K."/>
            <person name="Zhao Z."/>
            <person name="Chiniquy J."/>
            <person name="Barry K."/>
            <person name="Brewer H.M."/>
            <person name="Purvine S.O."/>
            <person name="Wright A.T."/>
            <person name="Boxma B."/>
            <person name="Van Alen T."/>
            <person name="Hackstein J.H."/>
            <person name="Baker S.E."/>
            <person name="Grigoriev I.V."/>
            <person name="O'Malley M.A."/>
        </authorList>
    </citation>
    <scope>NUCLEOTIDE SEQUENCE [LARGE SCALE GENOMIC DNA]</scope>
    <source>
        <strain evidence="2 3">G1</strain>
    </source>
</reference>
<keyword evidence="3" id="KW-1185">Reference proteome</keyword>
<dbReference type="PANTHER" id="PTHR45985">
    <property type="match status" value="1"/>
</dbReference>
<dbReference type="InterPro" id="IPR052740">
    <property type="entry name" value="CE4"/>
</dbReference>
<dbReference type="GO" id="GO:0005975">
    <property type="term" value="P:carbohydrate metabolic process"/>
    <property type="evidence" value="ECO:0007669"/>
    <property type="project" value="InterPro"/>
</dbReference>
<dbReference type="PANTHER" id="PTHR45985:SF3">
    <property type="entry name" value="CHITIN DEACETYLASE-LIKE 4"/>
    <property type="match status" value="1"/>
</dbReference>
<dbReference type="EMBL" id="MCOG01000083">
    <property type="protein sequence ID" value="ORY54638.1"/>
    <property type="molecule type" value="Genomic_DNA"/>
</dbReference>
<proteinExistence type="predicted"/>
<evidence type="ECO:0000313" key="3">
    <source>
        <dbReference type="Proteomes" id="UP000193920"/>
    </source>
</evidence>
<keyword evidence="1" id="KW-0812">Transmembrane</keyword>
<comment type="caution">
    <text evidence="2">The sequence shown here is derived from an EMBL/GenBank/DDBJ whole genome shotgun (WGS) entry which is preliminary data.</text>
</comment>
<organism evidence="2 3">
    <name type="scientific">Neocallimastix californiae</name>
    <dbReference type="NCBI Taxonomy" id="1754190"/>
    <lineage>
        <taxon>Eukaryota</taxon>
        <taxon>Fungi</taxon>
        <taxon>Fungi incertae sedis</taxon>
        <taxon>Chytridiomycota</taxon>
        <taxon>Chytridiomycota incertae sedis</taxon>
        <taxon>Neocallimastigomycetes</taxon>
        <taxon>Neocallimastigales</taxon>
        <taxon>Neocallimastigaceae</taxon>
        <taxon>Neocallimastix</taxon>
    </lineage>
</organism>
<dbReference type="InterPro" id="IPR011330">
    <property type="entry name" value="Glyco_hydro/deAcase_b/a-brl"/>
</dbReference>
<dbReference type="AlphaFoldDB" id="A0A1Y2D5R0"/>
<accession>A0A1Y2D5R0</accession>
<protein>
    <submittedName>
        <fullName evidence="2">Uncharacterized protein</fullName>
    </submittedName>
</protein>
<name>A0A1Y2D5R0_9FUNG</name>